<evidence type="ECO:0000256" key="1">
    <source>
        <dbReference type="SAM" id="Phobius"/>
    </source>
</evidence>
<proteinExistence type="predicted"/>
<keyword evidence="1" id="KW-1133">Transmembrane helix</keyword>
<accession>A0A0E9TNZ1</accession>
<organism evidence="2">
    <name type="scientific">Anguilla anguilla</name>
    <name type="common">European freshwater eel</name>
    <name type="synonym">Muraena anguilla</name>
    <dbReference type="NCBI Taxonomy" id="7936"/>
    <lineage>
        <taxon>Eukaryota</taxon>
        <taxon>Metazoa</taxon>
        <taxon>Chordata</taxon>
        <taxon>Craniata</taxon>
        <taxon>Vertebrata</taxon>
        <taxon>Euteleostomi</taxon>
        <taxon>Actinopterygii</taxon>
        <taxon>Neopterygii</taxon>
        <taxon>Teleostei</taxon>
        <taxon>Anguilliformes</taxon>
        <taxon>Anguillidae</taxon>
        <taxon>Anguilla</taxon>
    </lineage>
</organism>
<keyword evidence="1" id="KW-0812">Transmembrane</keyword>
<name>A0A0E9TNZ1_ANGAN</name>
<feature type="transmembrane region" description="Helical" evidence="1">
    <location>
        <begin position="23"/>
        <end position="43"/>
    </location>
</feature>
<evidence type="ECO:0000313" key="2">
    <source>
        <dbReference type="EMBL" id="JAH55276.1"/>
    </source>
</evidence>
<dbReference type="AlphaFoldDB" id="A0A0E9TNZ1"/>
<dbReference type="EMBL" id="GBXM01053301">
    <property type="protein sequence ID" value="JAH55276.1"/>
    <property type="molecule type" value="Transcribed_RNA"/>
</dbReference>
<keyword evidence="1" id="KW-0472">Membrane</keyword>
<reference evidence="2" key="1">
    <citation type="submission" date="2014-11" db="EMBL/GenBank/DDBJ databases">
        <authorList>
            <person name="Amaro Gonzalez C."/>
        </authorList>
    </citation>
    <scope>NUCLEOTIDE SEQUENCE</scope>
</reference>
<protein>
    <submittedName>
        <fullName evidence="2">Uncharacterized protein</fullName>
    </submittedName>
</protein>
<sequence>MFTCLYIFVPHTSLEYVNNHQSLNFSLLIFVLFMVMEGILHVCSPNFTTQGNRKWCSSTV</sequence>
<reference evidence="2" key="2">
    <citation type="journal article" date="2015" name="Fish Shellfish Immunol.">
        <title>Early steps in the European eel (Anguilla anguilla)-Vibrio vulnificus interaction in the gills: Role of the RtxA13 toxin.</title>
        <authorList>
            <person name="Callol A."/>
            <person name="Pajuelo D."/>
            <person name="Ebbesson L."/>
            <person name="Teles M."/>
            <person name="MacKenzie S."/>
            <person name="Amaro C."/>
        </authorList>
    </citation>
    <scope>NUCLEOTIDE SEQUENCE</scope>
</reference>